<keyword evidence="5" id="KW-0653">Protein transport</keyword>
<dbReference type="GO" id="GO:0031201">
    <property type="term" value="C:SNARE complex"/>
    <property type="evidence" value="ECO:0007669"/>
    <property type="project" value="TreeGrafter"/>
</dbReference>
<feature type="coiled-coil region" evidence="9">
    <location>
        <begin position="45"/>
        <end position="75"/>
    </location>
</feature>
<keyword evidence="13" id="KW-1185">Reference proteome</keyword>
<evidence type="ECO:0000256" key="1">
    <source>
        <dbReference type="ARBA" id="ARBA00004521"/>
    </source>
</evidence>
<comment type="similarity">
    <text evidence="2">Belongs to the syntaxin family.</text>
</comment>
<dbReference type="AlphaFoldDB" id="A0A8J5WV80"/>
<comment type="caution">
    <text evidence="12">The sequence shown here is derived from an EMBL/GenBank/DDBJ whole genome shotgun (WGS) entry which is preliminary data.</text>
</comment>
<evidence type="ECO:0000256" key="10">
    <source>
        <dbReference type="SAM" id="Phobius"/>
    </source>
</evidence>
<evidence type="ECO:0000259" key="11">
    <source>
        <dbReference type="PROSITE" id="PS50192"/>
    </source>
</evidence>
<dbReference type="GO" id="GO:0012505">
    <property type="term" value="C:endomembrane system"/>
    <property type="evidence" value="ECO:0007669"/>
    <property type="project" value="TreeGrafter"/>
</dbReference>
<keyword evidence="8" id="KW-0066">ATP synthesis</keyword>
<reference evidence="12" key="1">
    <citation type="journal article" date="2021" name="bioRxiv">
        <title>Whole Genome Assembly and Annotation of Northern Wild Rice, Zizania palustris L., Supports a Whole Genome Duplication in the Zizania Genus.</title>
        <authorList>
            <person name="Haas M."/>
            <person name="Kono T."/>
            <person name="Macchietto M."/>
            <person name="Millas R."/>
            <person name="McGilp L."/>
            <person name="Shao M."/>
            <person name="Duquette J."/>
            <person name="Hirsch C.N."/>
            <person name="Kimball J."/>
        </authorList>
    </citation>
    <scope>NUCLEOTIDE SEQUENCE</scope>
    <source>
        <tissue evidence="12">Fresh leaf tissue</tissue>
    </source>
</reference>
<evidence type="ECO:0000313" key="13">
    <source>
        <dbReference type="Proteomes" id="UP000729402"/>
    </source>
</evidence>
<gene>
    <name evidence="12" type="ORF">GUJ93_ZPchr0013g34108</name>
</gene>
<dbReference type="PANTHER" id="PTHR19957">
    <property type="entry name" value="SYNTAXIN"/>
    <property type="match status" value="1"/>
</dbReference>
<dbReference type="CDD" id="cd15848">
    <property type="entry name" value="SNARE_syntaxin1-like"/>
    <property type="match status" value="1"/>
</dbReference>
<dbReference type="SMART" id="SM00503">
    <property type="entry name" value="SynN"/>
    <property type="match status" value="1"/>
</dbReference>
<evidence type="ECO:0000256" key="2">
    <source>
        <dbReference type="ARBA" id="ARBA00009063"/>
    </source>
</evidence>
<keyword evidence="10" id="KW-0812">Transmembrane</keyword>
<proteinExistence type="inferred from homology"/>
<evidence type="ECO:0000256" key="9">
    <source>
        <dbReference type="SAM" id="Coils"/>
    </source>
</evidence>
<organism evidence="12 13">
    <name type="scientific">Zizania palustris</name>
    <name type="common">Northern wild rice</name>
    <dbReference type="NCBI Taxonomy" id="103762"/>
    <lineage>
        <taxon>Eukaryota</taxon>
        <taxon>Viridiplantae</taxon>
        <taxon>Streptophyta</taxon>
        <taxon>Embryophyta</taxon>
        <taxon>Tracheophyta</taxon>
        <taxon>Spermatophyta</taxon>
        <taxon>Magnoliopsida</taxon>
        <taxon>Liliopsida</taxon>
        <taxon>Poales</taxon>
        <taxon>Poaceae</taxon>
        <taxon>BOP clade</taxon>
        <taxon>Oryzoideae</taxon>
        <taxon>Oryzeae</taxon>
        <taxon>Zizaniinae</taxon>
        <taxon>Zizania</taxon>
    </lineage>
</organism>
<dbReference type="FunFam" id="1.20.5.110:FF:000008">
    <property type="entry name" value="Syntaxin 132"/>
    <property type="match status" value="1"/>
</dbReference>
<dbReference type="GO" id="GO:0006887">
    <property type="term" value="P:exocytosis"/>
    <property type="evidence" value="ECO:0007669"/>
    <property type="project" value="TreeGrafter"/>
</dbReference>
<protein>
    <recommendedName>
        <fullName evidence="11">t-SNARE coiled-coil homology domain-containing protein</fullName>
    </recommendedName>
</protein>
<keyword evidence="7 10" id="KW-0472">Membrane</keyword>
<dbReference type="GO" id="GO:0000149">
    <property type="term" value="F:SNARE binding"/>
    <property type="evidence" value="ECO:0007669"/>
    <property type="project" value="TreeGrafter"/>
</dbReference>
<keyword evidence="10" id="KW-1133">Transmembrane helix</keyword>
<dbReference type="Proteomes" id="UP000729402">
    <property type="component" value="Unassembled WGS sequence"/>
</dbReference>
<dbReference type="CDD" id="cd00179">
    <property type="entry name" value="SynN"/>
    <property type="match status" value="1"/>
</dbReference>
<evidence type="ECO:0000256" key="8">
    <source>
        <dbReference type="ARBA" id="ARBA00023310"/>
    </source>
</evidence>
<sequence length="533" mass="58322">MNDLMTKSFMSYVDLKKAAMKDLEAGGDGVELPEVAAGGVTDERLRAFFQEAEAVEEEMAAIRDALGRLHAANEEGKSLHQPDALRALRGRVNADIIAVLRRARDIRSRLEAMDRANAAQRRLSAGYREGTPLDRTRTALTAALRKKLKDLMLDFQALRQRILSEYKETVERRYYTLTGEVAEEEVIERIISEGRSEELLCTAVAEHGKGAVLATVHEIQDRHDAAREVERSLLELHQVFLDMAVVVESQGEQIDDIERHVNSASNYVQGGNKELGKAREYQRSSRKWLCIGIIILLLLVLLVVVPIATSFKRSAMSILNQPINPGAGGRPAFPAARESGQLMPASVRFDGLSTPPSTAAAVGRAHAGQSPRWQAQTLRRPSSYVGVENDEAADAGKATAALAPFQPLTLDFLRTLLDRNSAVADEQGHGAADVAPPPPPPLHALRVLVSSAVELDARQTELIARKMRRITGFVNLTIENVVDLSLIAGFVVCYGPGESHTIDLSVKGKLAALKNRVDSFDQSVAHVHILPHH</sequence>
<dbReference type="OrthoDB" id="10255013at2759"/>
<name>A0A8J5WV80_ZIZPA</name>
<dbReference type="InterPro" id="IPR006012">
    <property type="entry name" value="Syntaxin/epimorphin_CS"/>
</dbReference>
<dbReference type="GO" id="GO:0046933">
    <property type="term" value="F:proton-transporting ATP synthase activity, rotational mechanism"/>
    <property type="evidence" value="ECO:0007669"/>
    <property type="project" value="InterPro"/>
</dbReference>
<dbReference type="InterPro" id="IPR006011">
    <property type="entry name" value="Syntaxin_N"/>
</dbReference>
<reference evidence="12" key="2">
    <citation type="submission" date="2021-02" db="EMBL/GenBank/DDBJ databases">
        <authorList>
            <person name="Kimball J.A."/>
            <person name="Haas M.W."/>
            <person name="Macchietto M."/>
            <person name="Kono T."/>
            <person name="Duquette J."/>
            <person name="Shao M."/>
        </authorList>
    </citation>
    <scope>NUCLEOTIDE SEQUENCE</scope>
    <source>
        <tissue evidence="12">Fresh leaf tissue</tissue>
    </source>
</reference>
<dbReference type="Pfam" id="PF00213">
    <property type="entry name" value="OSCP"/>
    <property type="match status" value="1"/>
</dbReference>
<dbReference type="GO" id="GO:0005886">
    <property type="term" value="C:plasma membrane"/>
    <property type="evidence" value="ECO:0007669"/>
    <property type="project" value="UniProtKB-SubCell"/>
</dbReference>
<dbReference type="GO" id="GO:0005484">
    <property type="term" value="F:SNAP receptor activity"/>
    <property type="evidence" value="ECO:0007669"/>
    <property type="project" value="InterPro"/>
</dbReference>
<dbReference type="SMART" id="SM00397">
    <property type="entry name" value="t_SNARE"/>
    <property type="match status" value="1"/>
</dbReference>
<dbReference type="Pfam" id="PF00804">
    <property type="entry name" value="Syntaxin"/>
    <property type="match status" value="1"/>
</dbReference>
<feature type="transmembrane region" description="Helical" evidence="10">
    <location>
        <begin position="288"/>
        <end position="308"/>
    </location>
</feature>
<accession>A0A8J5WV80</accession>
<evidence type="ECO:0000256" key="6">
    <source>
        <dbReference type="ARBA" id="ARBA00023065"/>
    </source>
</evidence>
<dbReference type="GO" id="GO:0048278">
    <property type="term" value="P:vesicle docking"/>
    <property type="evidence" value="ECO:0007669"/>
    <property type="project" value="TreeGrafter"/>
</dbReference>
<keyword evidence="3" id="KW-0813">Transport</keyword>
<dbReference type="PROSITE" id="PS00914">
    <property type="entry name" value="SYNTAXIN"/>
    <property type="match status" value="1"/>
</dbReference>
<comment type="subcellular location">
    <subcellularLocation>
        <location evidence="1">Cell membrane</location>
        <topology evidence="1">Single-pass type IV membrane protein</topology>
    </subcellularLocation>
</comment>
<evidence type="ECO:0000313" key="12">
    <source>
        <dbReference type="EMBL" id="KAG8098071.1"/>
    </source>
</evidence>
<dbReference type="FunFam" id="1.20.58.70:FF:000003">
    <property type="entry name" value="Qa-SNARE, Sso1/Syntaxin1-type, SYP12A-group"/>
    <property type="match status" value="1"/>
</dbReference>
<dbReference type="InterPro" id="IPR000727">
    <property type="entry name" value="T_SNARE_dom"/>
</dbReference>
<dbReference type="PANTHER" id="PTHR19957:SF251">
    <property type="entry name" value="SYNTAXIN-RELATED PROTEIN KNOLLE"/>
    <property type="match status" value="1"/>
</dbReference>
<dbReference type="InterPro" id="IPR000711">
    <property type="entry name" value="ATPase_OSCP/dsu"/>
</dbReference>
<evidence type="ECO:0000256" key="5">
    <source>
        <dbReference type="ARBA" id="ARBA00022927"/>
    </source>
</evidence>
<dbReference type="InterPro" id="IPR045242">
    <property type="entry name" value="Syntaxin"/>
</dbReference>
<dbReference type="GO" id="GO:0006906">
    <property type="term" value="P:vesicle fusion"/>
    <property type="evidence" value="ECO:0007669"/>
    <property type="project" value="TreeGrafter"/>
</dbReference>
<evidence type="ECO:0000256" key="4">
    <source>
        <dbReference type="ARBA" id="ARBA00022781"/>
    </source>
</evidence>
<keyword evidence="4" id="KW-0375">Hydrogen ion transport</keyword>
<dbReference type="Pfam" id="PF05739">
    <property type="entry name" value="SNARE"/>
    <property type="match status" value="1"/>
</dbReference>
<dbReference type="EMBL" id="JAAALK010000079">
    <property type="protein sequence ID" value="KAG8098071.1"/>
    <property type="molecule type" value="Genomic_DNA"/>
</dbReference>
<keyword evidence="6" id="KW-0406">Ion transport</keyword>
<dbReference type="PROSITE" id="PS50192">
    <property type="entry name" value="T_SNARE"/>
    <property type="match status" value="1"/>
</dbReference>
<dbReference type="GO" id="GO:0006886">
    <property type="term" value="P:intracellular protein transport"/>
    <property type="evidence" value="ECO:0007669"/>
    <property type="project" value="InterPro"/>
</dbReference>
<evidence type="ECO:0000256" key="3">
    <source>
        <dbReference type="ARBA" id="ARBA00022448"/>
    </source>
</evidence>
<evidence type="ECO:0000256" key="7">
    <source>
        <dbReference type="ARBA" id="ARBA00023136"/>
    </source>
</evidence>
<keyword evidence="9" id="KW-0175">Coiled coil</keyword>
<feature type="domain" description="T-SNARE coiled-coil homology" evidence="11">
    <location>
        <begin position="216"/>
        <end position="278"/>
    </location>
</feature>